<organism evidence="1 2">
    <name type="scientific">Botryotinia convoluta</name>
    <dbReference type="NCBI Taxonomy" id="54673"/>
    <lineage>
        <taxon>Eukaryota</taxon>
        <taxon>Fungi</taxon>
        <taxon>Dikarya</taxon>
        <taxon>Ascomycota</taxon>
        <taxon>Pezizomycotina</taxon>
        <taxon>Leotiomycetes</taxon>
        <taxon>Helotiales</taxon>
        <taxon>Sclerotiniaceae</taxon>
        <taxon>Botryotinia</taxon>
    </lineage>
</organism>
<dbReference type="AlphaFoldDB" id="A0A4Z1HHW7"/>
<proteinExistence type="predicted"/>
<evidence type="ECO:0000313" key="2">
    <source>
        <dbReference type="Proteomes" id="UP000297527"/>
    </source>
</evidence>
<dbReference type="EMBL" id="PQXN01000459">
    <property type="protein sequence ID" value="TGO44793.1"/>
    <property type="molecule type" value="Genomic_DNA"/>
</dbReference>
<keyword evidence="2" id="KW-1185">Reference proteome</keyword>
<evidence type="ECO:0000313" key="1">
    <source>
        <dbReference type="EMBL" id="TGO44793.1"/>
    </source>
</evidence>
<dbReference type="Proteomes" id="UP000297527">
    <property type="component" value="Unassembled WGS sequence"/>
</dbReference>
<name>A0A4Z1HHW7_9HELO</name>
<reference evidence="1 2" key="1">
    <citation type="submission" date="2017-12" db="EMBL/GenBank/DDBJ databases">
        <title>Comparative genomics of Botrytis spp.</title>
        <authorList>
            <person name="Valero-Jimenez C.A."/>
            <person name="Tapia P."/>
            <person name="Veloso J."/>
            <person name="Silva-Moreno E."/>
            <person name="Staats M."/>
            <person name="Valdes J.H."/>
            <person name="Van Kan J.A.L."/>
        </authorList>
    </citation>
    <scope>NUCLEOTIDE SEQUENCE [LARGE SCALE GENOMIC DNA]</scope>
    <source>
        <strain evidence="1 2">MUCL11595</strain>
    </source>
</reference>
<gene>
    <name evidence="1" type="ORF">BCON_0461g00040</name>
</gene>
<accession>A0A4Z1HHW7</accession>
<protein>
    <submittedName>
        <fullName evidence="1">Uncharacterized protein</fullName>
    </submittedName>
</protein>
<sequence>MTMVFEITDFNGSSSELINMDKSLRATAIPDPLPGNHENSRKCDYTQGDFLDIESCSRIESGEIMRPLLQQDYHKHH</sequence>
<comment type="caution">
    <text evidence="1">The sequence shown here is derived from an EMBL/GenBank/DDBJ whole genome shotgun (WGS) entry which is preliminary data.</text>
</comment>